<dbReference type="RefSeq" id="WP_203179060.1">
    <property type="nucleotide sequence ID" value="NZ_JAEVHM010000416.1"/>
</dbReference>
<dbReference type="Proteomes" id="UP000601027">
    <property type="component" value="Unassembled WGS sequence"/>
</dbReference>
<gene>
    <name evidence="2" type="ORF">JNW91_31510</name>
</gene>
<keyword evidence="3" id="KW-1185">Reference proteome</keyword>
<name>A0ABS1Y2Z0_9ACTN</name>
<feature type="compositionally biased region" description="Pro residues" evidence="1">
    <location>
        <begin position="107"/>
        <end position="119"/>
    </location>
</feature>
<feature type="compositionally biased region" description="Basic residues" evidence="1">
    <location>
        <begin position="120"/>
        <end position="132"/>
    </location>
</feature>
<protein>
    <submittedName>
        <fullName evidence="2">Uncharacterized protein</fullName>
    </submittedName>
</protein>
<reference evidence="2 3" key="1">
    <citation type="submission" date="2021-01" db="EMBL/GenBank/DDBJ databases">
        <title>Draft genome sequence of Micromonospora sp. strain STR1_7.</title>
        <authorList>
            <person name="Karlyshev A."/>
            <person name="Jawad R."/>
        </authorList>
    </citation>
    <scope>NUCLEOTIDE SEQUENCE [LARGE SCALE GENOMIC DNA]</scope>
    <source>
        <strain evidence="2 3">STR1-7</strain>
    </source>
</reference>
<feature type="compositionally biased region" description="Polar residues" evidence="1">
    <location>
        <begin position="140"/>
        <end position="153"/>
    </location>
</feature>
<sequence>MDWSRSLLYLDVGGPGAGAERGLLQSVGPALVIRPDPAAVPTPAPPPLVPPVDRWRLHRLTPGTGLAPVLDLLLGLSADRPDPPPALGRWVARDTVAAGPVDVLAAPLPPRSLLPPRHLPPPRHRTARRRRATGSPATGSTRTPGCTSWSPTCPESARSR</sequence>
<accession>A0ABS1Y2Z0</accession>
<evidence type="ECO:0000256" key="1">
    <source>
        <dbReference type="SAM" id="MobiDB-lite"/>
    </source>
</evidence>
<evidence type="ECO:0000313" key="3">
    <source>
        <dbReference type="Proteomes" id="UP000601027"/>
    </source>
</evidence>
<comment type="caution">
    <text evidence="2">The sequence shown here is derived from an EMBL/GenBank/DDBJ whole genome shotgun (WGS) entry which is preliminary data.</text>
</comment>
<dbReference type="EMBL" id="JAEVHM010000416">
    <property type="protein sequence ID" value="MBM0235867.1"/>
    <property type="molecule type" value="Genomic_DNA"/>
</dbReference>
<organism evidence="2 3">
    <name type="scientific">Micromonospora parastrephiae</name>
    <dbReference type="NCBI Taxonomy" id="2806101"/>
    <lineage>
        <taxon>Bacteria</taxon>
        <taxon>Bacillati</taxon>
        <taxon>Actinomycetota</taxon>
        <taxon>Actinomycetes</taxon>
        <taxon>Micromonosporales</taxon>
        <taxon>Micromonosporaceae</taxon>
        <taxon>Micromonospora</taxon>
    </lineage>
</organism>
<evidence type="ECO:0000313" key="2">
    <source>
        <dbReference type="EMBL" id="MBM0235867.1"/>
    </source>
</evidence>
<proteinExistence type="predicted"/>
<feature type="region of interest" description="Disordered" evidence="1">
    <location>
        <begin position="107"/>
        <end position="160"/>
    </location>
</feature>